<dbReference type="EMBL" id="CAKKTJ010000208">
    <property type="protein sequence ID" value="CAH0477985.1"/>
    <property type="molecule type" value="Genomic_DNA"/>
</dbReference>
<evidence type="ECO:0000313" key="2">
    <source>
        <dbReference type="EMBL" id="CAH0477985.1"/>
    </source>
</evidence>
<proteinExistence type="predicted"/>
<dbReference type="AlphaFoldDB" id="A0AAU9KXX5"/>
<accession>A0AAU9KXX5</accession>
<comment type="caution">
    <text evidence="2">The sequence shown here is derived from an EMBL/GenBank/DDBJ whole genome shotgun (WGS) entry which is preliminary data.</text>
</comment>
<feature type="region of interest" description="Disordered" evidence="1">
    <location>
        <begin position="227"/>
        <end position="254"/>
    </location>
</feature>
<gene>
    <name evidence="2" type="ORF">PBS003_LOCUS4705</name>
</gene>
<organism evidence="2 3">
    <name type="scientific">Peronospora belbahrii</name>
    <dbReference type="NCBI Taxonomy" id="622444"/>
    <lineage>
        <taxon>Eukaryota</taxon>
        <taxon>Sar</taxon>
        <taxon>Stramenopiles</taxon>
        <taxon>Oomycota</taxon>
        <taxon>Peronosporomycetes</taxon>
        <taxon>Peronosporales</taxon>
        <taxon>Peronosporaceae</taxon>
        <taxon>Peronospora</taxon>
    </lineage>
</organism>
<evidence type="ECO:0000256" key="1">
    <source>
        <dbReference type="SAM" id="MobiDB-lite"/>
    </source>
</evidence>
<reference evidence="2" key="1">
    <citation type="submission" date="2021-11" db="EMBL/GenBank/DDBJ databases">
        <authorList>
            <person name="Islam A."/>
            <person name="Islam S."/>
            <person name="Flora M.S."/>
            <person name="Rahman M."/>
            <person name="Ziaur R.M."/>
            <person name="Epstein J.H."/>
            <person name="Hassan M."/>
            <person name="Klassen M."/>
            <person name="Woodard K."/>
            <person name="Webb A."/>
            <person name="Webby R.J."/>
            <person name="El Zowalaty M.E."/>
        </authorList>
    </citation>
    <scope>NUCLEOTIDE SEQUENCE</scope>
    <source>
        <strain evidence="2">Pbs3</strain>
    </source>
</reference>
<evidence type="ECO:0000313" key="3">
    <source>
        <dbReference type="Proteomes" id="UP001160483"/>
    </source>
</evidence>
<sequence>MAFYDDGREENIRGCYEEETWEDISINEQDEEEDDEDALFKSLDEDEVEDEHETIIDTLFSIESMDVPHDDLVERLSWDAASQGSSSHEDDKQVTRLPLEVNTALADRHVQWNLISPCFETLSPRPSNMSMILSPCRQESMSSSPVRQLGCFEPEPEHEVTRKHVKASTQQQMMVEEGENEIEEEEEMTLHNVEICWSPDANSVLSSPVANVSANPFATHLPAEVAETNNSHDTTSDCASGKDNQQSPVVSVRRSSLLPRVPSIAHWRRQRAWTGVGLAGTPRALSPATLRARVSRSRNQSVEDKDDGNFSSDDEGYAPEMHRCRASETERLDTSQWRRARHMSISFPSHRLSANVRMSPAKLTKSLQEAKDKLNSGLHLLRSGSSISTVMSDESYPESPVSQEIKSAPAKIQRQTSIFSSNLTSNTNFISATSACTIDDDTQHSTRPHQLRAGVFRAAGRFNAASAEAARKLKSRGFRAIHLPRQKAASETEEEDFELLSTYPSTSNQPEHNKPQAADIMYE</sequence>
<name>A0AAU9KXX5_9STRA</name>
<feature type="region of interest" description="Disordered" evidence="1">
    <location>
        <begin position="289"/>
        <end position="317"/>
    </location>
</feature>
<feature type="region of interest" description="Disordered" evidence="1">
    <location>
        <begin position="485"/>
        <end position="523"/>
    </location>
</feature>
<protein>
    <submittedName>
        <fullName evidence="2">Uncharacterized protein</fullName>
    </submittedName>
</protein>
<dbReference type="Proteomes" id="UP001160483">
    <property type="component" value="Unassembled WGS sequence"/>
</dbReference>
<feature type="compositionally biased region" description="Polar residues" evidence="1">
    <location>
        <begin position="227"/>
        <end position="246"/>
    </location>
</feature>